<evidence type="ECO:0000313" key="11">
    <source>
        <dbReference type="Proteomes" id="UP000050761"/>
    </source>
</evidence>
<keyword evidence="3 8" id="KW-0813">Transport</keyword>
<dbReference type="AlphaFoldDB" id="A0A3P8G8D3"/>
<sequence>MPVSTTHSLVGGTLGYSFVLRGLEGVRGTKILLVVLSWVVSPVLSGASSVLIYIILDVAVLRRNDPFRWGLWMLPVFYFICIAFIVFVVTWKGSRGFFFFIFSYCLSVTVKIFKSFGKSRAADAVSVLHFDRVPVWLSLLVAVVIGSIAAIVVQLILIPRLKNKTDDKSHSFTGCSRSSFSSEITTDTREAESSDIDDKGYTRSTRNSAEREEGGAGGICGFYDFLGWIRPNPSQDEDARTIELFGSIQIFTACLAGFAHGAQDVSNAVAPLAALLSIYSSNSALQQEEVPIWVLLYGVVSICIGLWTFGDRVITTVGRKVSRLNPASGFTIEFGAAVTSLLASRFGLPISTTHCLVGSVVAVGCLRAREPIKWSLLRNIAISWIVTIPVTGMSTDGQ</sequence>
<evidence type="ECO:0000313" key="12">
    <source>
        <dbReference type="WBParaSite" id="HPBE_0002166001-mRNA-1"/>
    </source>
</evidence>
<dbReference type="EMBL" id="UZAH01033217">
    <property type="protein sequence ID" value="VDP27206.1"/>
    <property type="molecule type" value="Genomic_DNA"/>
</dbReference>
<feature type="compositionally biased region" description="Low complexity" evidence="9">
    <location>
        <begin position="171"/>
        <end position="182"/>
    </location>
</feature>
<dbReference type="WBParaSite" id="HPBE_0002166001-mRNA-1">
    <property type="protein sequence ID" value="HPBE_0002166001-mRNA-1"/>
    <property type="gene ID" value="HPBE_0002166001"/>
</dbReference>
<feature type="transmembrane region" description="Helical" evidence="8">
    <location>
        <begin position="290"/>
        <end position="310"/>
    </location>
</feature>
<protein>
    <recommendedName>
        <fullName evidence="8">Phosphate transporter</fullName>
    </recommendedName>
</protein>
<comment type="function">
    <text evidence="8">Sodium-phosphate symporter.</text>
</comment>
<keyword evidence="7 8" id="KW-0472">Membrane</keyword>
<feature type="transmembrane region" description="Helical" evidence="8">
    <location>
        <begin position="31"/>
        <end position="55"/>
    </location>
</feature>
<dbReference type="OrthoDB" id="260807at2759"/>
<dbReference type="PANTHER" id="PTHR11101:SF67">
    <property type="entry name" value="PHOSPHATE TRANSPORTER"/>
    <property type="match status" value="1"/>
</dbReference>
<evidence type="ECO:0000256" key="6">
    <source>
        <dbReference type="ARBA" id="ARBA00022989"/>
    </source>
</evidence>
<evidence type="ECO:0000256" key="4">
    <source>
        <dbReference type="ARBA" id="ARBA00022592"/>
    </source>
</evidence>
<reference evidence="10 11" key="1">
    <citation type="submission" date="2018-11" db="EMBL/GenBank/DDBJ databases">
        <authorList>
            <consortium name="Pathogen Informatics"/>
        </authorList>
    </citation>
    <scope>NUCLEOTIDE SEQUENCE [LARGE SCALE GENOMIC DNA]</scope>
</reference>
<reference evidence="12" key="2">
    <citation type="submission" date="2019-09" db="UniProtKB">
        <authorList>
            <consortium name="WormBaseParasite"/>
        </authorList>
    </citation>
    <scope>IDENTIFICATION</scope>
</reference>
<evidence type="ECO:0000256" key="7">
    <source>
        <dbReference type="ARBA" id="ARBA00023136"/>
    </source>
</evidence>
<evidence type="ECO:0000256" key="1">
    <source>
        <dbReference type="ARBA" id="ARBA00004141"/>
    </source>
</evidence>
<dbReference type="Proteomes" id="UP000050761">
    <property type="component" value="Unassembled WGS sequence"/>
</dbReference>
<name>A0A3P8G8D3_HELPZ</name>
<evidence type="ECO:0000256" key="9">
    <source>
        <dbReference type="SAM" id="MobiDB-lite"/>
    </source>
</evidence>
<dbReference type="GO" id="GO:0016020">
    <property type="term" value="C:membrane"/>
    <property type="evidence" value="ECO:0007669"/>
    <property type="project" value="UniProtKB-SubCell"/>
</dbReference>
<evidence type="ECO:0000313" key="10">
    <source>
        <dbReference type="EMBL" id="VDP27206.1"/>
    </source>
</evidence>
<dbReference type="GO" id="GO:0005315">
    <property type="term" value="F:phosphate transmembrane transporter activity"/>
    <property type="evidence" value="ECO:0007669"/>
    <property type="project" value="InterPro"/>
</dbReference>
<dbReference type="GO" id="GO:0035435">
    <property type="term" value="P:phosphate ion transmembrane transport"/>
    <property type="evidence" value="ECO:0007669"/>
    <property type="project" value="TreeGrafter"/>
</dbReference>
<evidence type="ECO:0000256" key="5">
    <source>
        <dbReference type="ARBA" id="ARBA00022692"/>
    </source>
</evidence>
<dbReference type="Pfam" id="PF01384">
    <property type="entry name" value="PHO4"/>
    <property type="match status" value="1"/>
</dbReference>
<evidence type="ECO:0000256" key="8">
    <source>
        <dbReference type="RuleBase" id="RU363058"/>
    </source>
</evidence>
<evidence type="ECO:0000256" key="2">
    <source>
        <dbReference type="ARBA" id="ARBA00009916"/>
    </source>
</evidence>
<feature type="transmembrane region" description="Helical" evidence="8">
    <location>
        <begin position="67"/>
        <end position="89"/>
    </location>
</feature>
<comment type="similarity">
    <text evidence="2 8">Belongs to the inorganic phosphate transporter (PiT) (TC 2.A.20) family.</text>
</comment>
<accession>A0A3P8G8D3</accession>
<dbReference type="InterPro" id="IPR001204">
    <property type="entry name" value="Phos_transporter"/>
</dbReference>
<keyword evidence="11" id="KW-1185">Reference proteome</keyword>
<gene>
    <name evidence="10" type="ORF">HPBE_LOCUS21660</name>
</gene>
<feature type="region of interest" description="Disordered" evidence="9">
    <location>
        <begin position="165"/>
        <end position="214"/>
    </location>
</feature>
<evidence type="ECO:0000256" key="3">
    <source>
        <dbReference type="ARBA" id="ARBA00022448"/>
    </source>
</evidence>
<feature type="compositionally biased region" description="Basic and acidic residues" evidence="9">
    <location>
        <begin position="186"/>
        <end position="201"/>
    </location>
</feature>
<dbReference type="PANTHER" id="PTHR11101">
    <property type="entry name" value="PHOSPHATE TRANSPORTER"/>
    <property type="match status" value="1"/>
</dbReference>
<feature type="transmembrane region" description="Helical" evidence="8">
    <location>
        <begin position="133"/>
        <end position="158"/>
    </location>
</feature>
<comment type="subcellular location">
    <subcellularLocation>
        <location evidence="1 8">Membrane</location>
        <topology evidence="1 8">Multi-pass membrane protein</topology>
    </subcellularLocation>
</comment>
<keyword evidence="5 8" id="KW-0812">Transmembrane</keyword>
<keyword evidence="6 8" id="KW-1133">Transmembrane helix</keyword>
<proteinExistence type="inferred from homology"/>
<keyword evidence="4 8" id="KW-0592">Phosphate transport</keyword>
<organism evidence="10">
    <name type="scientific">Heligmosomoides polygyrus</name>
    <name type="common">Parasitic roundworm</name>
    <dbReference type="NCBI Taxonomy" id="6339"/>
    <lineage>
        <taxon>Eukaryota</taxon>
        <taxon>Metazoa</taxon>
        <taxon>Ecdysozoa</taxon>
        <taxon>Nematoda</taxon>
        <taxon>Chromadorea</taxon>
        <taxon>Rhabditida</taxon>
        <taxon>Rhabditina</taxon>
        <taxon>Rhabditomorpha</taxon>
        <taxon>Strongyloidea</taxon>
        <taxon>Heligmosomidae</taxon>
        <taxon>Heligmosomoides</taxon>
    </lineage>
</organism>
<feature type="transmembrane region" description="Helical" evidence="8">
    <location>
        <begin position="96"/>
        <end position="113"/>
    </location>
</feature>